<feature type="binding site" evidence="9">
    <location>
        <position position="85"/>
    </location>
    <ligand>
        <name>sn-glycerol 3-phosphate</name>
        <dbReference type="ChEBI" id="CHEBI:57597"/>
    </ligand>
</feature>
<dbReference type="NCBIfam" id="NF000756">
    <property type="entry name" value="PRK00047.1"/>
    <property type="match status" value="1"/>
</dbReference>
<feature type="binding site" evidence="9">
    <location>
        <position position="267"/>
    </location>
    <ligand>
        <name>ADP</name>
        <dbReference type="ChEBI" id="CHEBI:456216"/>
    </ligand>
</feature>
<dbReference type="Pfam" id="PF02782">
    <property type="entry name" value="FGGY_C"/>
    <property type="match status" value="1"/>
</dbReference>
<reference evidence="13 14" key="1">
    <citation type="submission" date="2023-03" db="EMBL/GenBank/DDBJ databases">
        <title>YIM 152171 draft genome.</title>
        <authorList>
            <person name="Yang Z."/>
        </authorList>
    </citation>
    <scope>NUCLEOTIDE SEQUENCE [LARGE SCALE GENOMIC DNA]</scope>
    <source>
        <strain evidence="13 14">YIM 152171</strain>
    </source>
</reference>
<keyword evidence="6 9" id="KW-0319">Glycerol metabolism</keyword>
<feature type="binding site" evidence="9">
    <location>
        <position position="310"/>
    </location>
    <ligand>
        <name>ADP</name>
        <dbReference type="ChEBI" id="CHEBI:456216"/>
    </ligand>
</feature>
<comment type="activity regulation">
    <text evidence="9">Inhibited by fructose 1,6-bisphosphate (FBP).</text>
</comment>
<feature type="binding site" evidence="9">
    <location>
        <position position="136"/>
    </location>
    <ligand>
        <name>glycerol</name>
        <dbReference type="ChEBI" id="CHEBI:17754"/>
    </ligand>
</feature>
<dbReference type="InterPro" id="IPR043129">
    <property type="entry name" value="ATPase_NBD"/>
</dbReference>
<feature type="binding site" evidence="9">
    <location>
        <position position="18"/>
    </location>
    <ligand>
        <name>ADP</name>
        <dbReference type="ChEBI" id="CHEBI:456216"/>
    </ligand>
</feature>
<comment type="catalytic activity">
    <reaction evidence="8 9">
        <text>glycerol + ATP = sn-glycerol 3-phosphate + ADP + H(+)</text>
        <dbReference type="Rhea" id="RHEA:21644"/>
        <dbReference type="ChEBI" id="CHEBI:15378"/>
        <dbReference type="ChEBI" id="CHEBI:17754"/>
        <dbReference type="ChEBI" id="CHEBI:30616"/>
        <dbReference type="ChEBI" id="CHEBI:57597"/>
        <dbReference type="ChEBI" id="CHEBI:456216"/>
        <dbReference type="EC" id="2.7.1.30"/>
    </reaction>
</comment>
<dbReference type="InterPro" id="IPR005999">
    <property type="entry name" value="Glycerol_kin"/>
</dbReference>
<feature type="domain" description="Carbohydrate kinase FGGY C-terminal" evidence="12">
    <location>
        <begin position="262"/>
        <end position="455"/>
    </location>
</feature>
<evidence type="ECO:0000256" key="2">
    <source>
        <dbReference type="ARBA" id="ARBA00009156"/>
    </source>
</evidence>
<feature type="binding site" evidence="9">
    <location>
        <position position="420"/>
    </location>
    <ligand>
        <name>ADP</name>
        <dbReference type="ChEBI" id="CHEBI:456216"/>
    </ligand>
</feature>
<feature type="binding site" evidence="9">
    <location>
        <position position="314"/>
    </location>
    <ligand>
        <name>ATP</name>
        <dbReference type="ChEBI" id="CHEBI:30616"/>
    </ligand>
</feature>
<keyword evidence="4 9" id="KW-0547">Nucleotide-binding</keyword>
<dbReference type="InterPro" id="IPR000577">
    <property type="entry name" value="Carb_kinase_FGGY"/>
</dbReference>
<feature type="binding site" evidence="9">
    <location>
        <position position="416"/>
    </location>
    <ligand>
        <name>ADP</name>
        <dbReference type="ChEBI" id="CHEBI:456216"/>
    </ligand>
</feature>
<evidence type="ECO:0000259" key="12">
    <source>
        <dbReference type="Pfam" id="PF02782"/>
    </source>
</evidence>
<feature type="binding site" evidence="9">
    <location>
        <position position="85"/>
    </location>
    <ligand>
        <name>glycerol</name>
        <dbReference type="ChEBI" id="CHEBI:17754"/>
    </ligand>
</feature>
<feature type="binding site" evidence="9">
    <location>
        <position position="416"/>
    </location>
    <ligand>
        <name>ATP</name>
        <dbReference type="ChEBI" id="CHEBI:30616"/>
    </ligand>
</feature>
<feature type="binding site" evidence="9">
    <location>
        <position position="136"/>
    </location>
    <ligand>
        <name>sn-glycerol 3-phosphate</name>
        <dbReference type="ChEBI" id="CHEBI:57597"/>
    </ligand>
</feature>
<dbReference type="EC" id="2.7.1.30" evidence="9"/>
<dbReference type="GO" id="GO:0004370">
    <property type="term" value="F:glycerol kinase activity"/>
    <property type="evidence" value="ECO:0007669"/>
    <property type="project" value="UniProtKB-UniRule"/>
</dbReference>
<dbReference type="Pfam" id="PF00370">
    <property type="entry name" value="FGGY_N"/>
    <property type="match status" value="1"/>
</dbReference>
<feature type="binding site" evidence="9">
    <location>
        <position position="267"/>
    </location>
    <ligand>
        <name>ATP</name>
        <dbReference type="ChEBI" id="CHEBI:30616"/>
    </ligand>
</feature>
<dbReference type="PROSITE" id="PS00445">
    <property type="entry name" value="FGGY_KINASES_2"/>
    <property type="match status" value="1"/>
</dbReference>
<evidence type="ECO:0000256" key="3">
    <source>
        <dbReference type="ARBA" id="ARBA00022679"/>
    </source>
</evidence>
<dbReference type="CDD" id="cd07786">
    <property type="entry name" value="FGGY_EcGK_like"/>
    <property type="match status" value="1"/>
</dbReference>
<feature type="binding site" evidence="9">
    <location>
        <position position="14"/>
    </location>
    <ligand>
        <name>sn-glycerol 3-phosphate</name>
        <dbReference type="ChEBI" id="CHEBI:57597"/>
    </ligand>
</feature>
<evidence type="ECO:0000256" key="6">
    <source>
        <dbReference type="ARBA" id="ARBA00022798"/>
    </source>
</evidence>
<dbReference type="PANTHER" id="PTHR10196">
    <property type="entry name" value="SUGAR KINASE"/>
    <property type="match status" value="1"/>
</dbReference>
<sequence length="506" mass="54372">MAAQGLVLAIDQGTTSSRAIIFDASGRQVASAQRELQQFFPGDGWVEHDPEHIWSDTLAVCRDALQSARLGASAIAAIGITNQRETAVVWNRQTGRPVHKAIVWQDRRTAPLCRKLIADGLEDLVRERTGLVIDAYFAGTKVAWILENVEGARQAAERGELAFGTVDSFLLWRLTGGKVHATDATNASRTMLYDIARGRWDEDLLKALGVPASMLPEVKDSSTEFGTTEPSLFGAAIPITGMAGDQQAAVVGQACFTPGMLKSTYGTGCFALLNIGERFVTSRNRLLTTIAYRLNGRTTYALEGSIFIAGAAVQWVRDGLRAIDTAPESQAIALTVPDTGGVYLVPAFTGLGAPWWDPDARGAILGLTRASSTMHIVRAALEASCYQTHDLMAAMQDDLAAAGLDAAPQPLRVDGGMVANDFVCQYLADILDRPVERPAVIETTALGAAYLAGLAVGIYGSTDDIVRAWRLERRFGPGMEAETRRQRLAGWHDAVARVRSDATAGR</sequence>
<evidence type="ECO:0000256" key="10">
    <source>
        <dbReference type="RuleBase" id="RU003733"/>
    </source>
</evidence>
<feature type="binding site" evidence="9">
    <location>
        <position position="245"/>
    </location>
    <ligand>
        <name>sn-glycerol 3-phosphate</name>
        <dbReference type="ChEBI" id="CHEBI:57597"/>
    </ligand>
</feature>
<feature type="binding site" evidence="9">
    <location>
        <position position="310"/>
    </location>
    <ligand>
        <name>ATP</name>
        <dbReference type="ChEBI" id="CHEBI:30616"/>
    </ligand>
</feature>
<accession>A0AAP3XQP8</accession>
<comment type="function">
    <text evidence="9">Key enzyme in the regulation of glycerol uptake and metabolism. Catalyzes the phosphorylation of glycerol to yield sn-glycerol 3-phosphate.</text>
</comment>
<gene>
    <name evidence="9 13" type="primary">glpK</name>
    <name evidence="13" type="ORF">PZ740_02505</name>
</gene>
<dbReference type="GO" id="GO:0005829">
    <property type="term" value="C:cytosol"/>
    <property type="evidence" value="ECO:0007669"/>
    <property type="project" value="TreeGrafter"/>
</dbReference>
<feature type="binding site" evidence="9">
    <location>
        <position position="84"/>
    </location>
    <ligand>
        <name>glycerol</name>
        <dbReference type="ChEBI" id="CHEBI:17754"/>
    </ligand>
</feature>
<dbReference type="FunFam" id="3.30.420.40:FF:000007">
    <property type="entry name" value="Glycerol kinase"/>
    <property type="match status" value="1"/>
</dbReference>
<dbReference type="AlphaFoldDB" id="A0AAP3XQP8"/>
<name>A0AAP3XQP8_9PROT</name>
<dbReference type="InterPro" id="IPR018485">
    <property type="entry name" value="FGGY_C"/>
</dbReference>
<organism evidence="13 14">
    <name type="scientific">Marinimicrococcus flavescens</name>
    <dbReference type="NCBI Taxonomy" id="3031815"/>
    <lineage>
        <taxon>Bacteria</taxon>
        <taxon>Pseudomonadati</taxon>
        <taxon>Pseudomonadota</taxon>
        <taxon>Alphaproteobacteria</taxon>
        <taxon>Geminicoccales</taxon>
        <taxon>Geminicoccaceae</taxon>
        <taxon>Marinimicrococcus</taxon>
    </lineage>
</organism>
<dbReference type="EMBL" id="JARGEQ010000016">
    <property type="protein sequence ID" value="MDF1585252.1"/>
    <property type="molecule type" value="Genomic_DNA"/>
</dbReference>
<keyword evidence="7 9" id="KW-0067">ATP-binding</keyword>
<dbReference type="GO" id="GO:0019563">
    <property type="term" value="P:glycerol catabolic process"/>
    <property type="evidence" value="ECO:0007669"/>
    <property type="project" value="UniProtKB-UniRule"/>
</dbReference>
<dbReference type="InterPro" id="IPR018484">
    <property type="entry name" value="FGGY_N"/>
</dbReference>
<comment type="pathway">
    <text evidence="1 9">Polyol metabolism; glycerol degradation via glycerol kinase pathway; sn-glycerol 3-phosphate from glycerol: step 1/1.</text>
</comment>
<evidence type="ECO:0000256" key="4">
    <source>
        <dbReference type="ARBA" id="ARBA00022741"/>
    </source>
</evidence>
<dbReference type="FunFam" id="3.30.420.40:FF:000008">
    <property type="entry name" value="Glycerol kinase"/>
    <property type="match status" value="1"/>
</dbReference>
<feature type="domain" description="Carbohydrate kinase FGGY N-terminal" evidence="11">
    <location>
        <begin position="7"/>
        <end position="252"/>
    </location>
</feature>
<dbReference type="Proteomes" id="UP001301140">
    <property type="component" value="Unassembled WGS sequence"/>
</dbReference>
<proteinExistence type="inferred from homology"/>
<evidence type="ECO:0000313" key="13">
    <source>
        <dbReference type="EMBL" id="MDF1585252.1"/>
    </source>
</evidence>
<dbReference type="Gene3D" id="3.30.420.40">
    <property type="match status" value="2"/>
</dbReference>
<evidence type="ECO:0000256" key="9">
    <source>
        <dbReference type="HAMAP-Rule" id="MF_00186"/>
    </source>
</evidence>
<feature type="binding site" evidence="9">
    <location>
        <position position="245"/>
    </location>
    <ligand>
        <name>glycerol</name>
        <dbReference type="ChEBI" id="CHEBI:17754"/>
    </ligand>
</feature>
<evidence type="ECO:0000256" key="5">
    <source>
        <dbReference type="ARBA" id="ARBA00022777"/>
    </source>
</evidence>
<evidence type="ECO:0000256" key="1">
    <source>
        <dbReference type="ARBA" id="ARBA00005190"/>
    </source>
</evidence>
<feature type="binding site" evidence="9">
    <location>
        <position position="15"/>
    </location>
    <ligand>
        <name>ATP</name>
        <dbReference type="ChEBI" id="CHEBI:30616"/>
    </ligand>
</feature>
<feature type="binding site" evidence="9">
    <location>
        <position position="16"/>
    </location>
    <ligand>
        <name>ATP</name>
        <dbReference type="ChEBI" id="CHEBI:30616"/>
    </ligand>
</feature>
<comment type="similarity">
    <text evidence="2 9 10">Belongs to the FGGY kinase family.</text>
</comment>
<evidence type="ECO:0000259" key="11">
    <source>
        <dbReference type="Pfam" id="PF00370"/>
    </source>
</evidence>
<feature type="binding site" evidence="9">
    <location>
        <position position="246"/>
    </location>
    <ligand>
        <name>glycerol</name>
        <dbReference type="ChEBI" id="CHEBI:17754"/>
    </ligand>
</feature>
<dbReference type="NCBIfam" id="TIGR01311">
    <property type="entry name" value="glycerol_kin"/>
    <property type="match status" value="1"/>
</dbReference>
<dbReference type="HAMAP" id="MF_00186">
    <property type="entry name" value="Glycerol_kin"/>
    <property type="match status" value="1"/>
</dbReference>
<dbReference type="InterPro" id="IPR018483">
    <property type="entry name" value="Carb_kinase_FGGY_CS"/>
</dbReference>
<dbReference type="GO" id="GO:0005524">
    <property type="term" value="F:ATP binding"/>
    <property type="evidence" value="ECO:0007669"/>
    <property type="project" value="UniProtKB-UniRule"/>
</dbReference>
<dbReference type="SUPFAM" id="SSF53067">
    <property type="entry name" value="Actin-like ATPase domain"/>
    <property type="match status" value="2"/>
</dbReference>
<feature type="binding site" evidence="9">
    <location>
        <position position="84"/>
    </location>
    <ligand>
        <name>sn-glycerol 3-phosphate</name>
        <dbReference type="ChEBI" id="CHEBI:57597"/>
    </ligand>
</feature>
<comment type="caution">
    <text evidence="13">The sequence shown here is derived from an EMBL/GenBank/DDBJ whole genome shotgun (WGS) entry which is preliminary data.</text>
</comment>
<feature type="binding site" evidence="9">
    <location>
        <position position="14"/>
    </location>
    <ligand>
        <name>ATP</name>
        <dbReference type="ChEBI" id="CHEBI:30616"/>
    </ligand>
</feature>
<keyword evidence="14" id="KW-1185">Reference proteome</keyword>
<protein>
    <recommendedName>
        <fullName evidence="9">Glycerol kinase</fullName>
        <ecNumber evidence="9">2.7.1.30</ecNumber>
    </recommendedName>
    <alternativeName>
        <fullName evidence="9">ATP:glycerol 3-phosphotransferase</fullName>
    </alternativeName>
    <alternativeName>
        <fullName evidence="9">Glycerokinase</fullName>
        <shortName evidence="9">GK</shortName>
    </alternativeName>
</protein>
<dbReference type="GO" id="GO:0006072">
    <property type="term" value="P:glycerol-3-phosphate metabolic process"/>
    <property type="evidence" value="ECO:0007669"/>
    <property type="project" value="InterPro"/>
</dbReference>
<dbReference type="PIRSF" id="PIRSF000538">
    <property type="entry name" value="GlpK"/>
    <property type="match status" value="1"/>
</dbReference>
<dbReference type="RefSeq" id="WP_327787666.1">
    <property type="nucleotide sequence ID" value="NZ_JARGEQ010000016.1"/>
</dbReference>
<evidence type="ECO:0000313" key="14">
    <source>
        <dbReference type="Proteomes" id="UP001301140"/>
    </source>
</evidence>
<evidence type="ECO:0000256" key="8">
    <source>
        <dbReference type="ARBA" id="ARBA00052101"/>
    </source>
</evidence>
<dbReference type="PANTHER" id="PTHR10196:SF78">
    <property type="entry name" value="GLYCEROL KINASE"/>
    <property type="match status" value="1"/>
</dbReference>
<keyword evidence="5 9" id="KW-0418">Kinase</keyword>
<evidence type="ECO:0000256" key="7">
    <source>
        <dbReference type="ARBA" id="ARBA00022840"/>
    </source>
</evidence>
<keyword evidence="3 9" id="KW-0808">Transferase</keyword>
<feature type="binding site" evidence="9">
    <location>
        <position position="14"/>
    </location>
    <ligand>
        <name>ADP</name>
        <dbReference type="ChEBI" id="CHEBI:456216"/>
    </ligand>
</feature>